<dbReference type="OrthoDB" id="16538at2759"/>
<dbReference type="InterPro" id="IPR050770">
    <property type="entry name" value="Intradiol_RC_Dioxygenase"/>
</dbReference>
<proteinExistence type="inferred from homology"/>
<evidence type="ECO:0000256" key="6">
    <source>
        <dbReference type="ARBA" id="ARBA00023004"/>
    </source>
</evidence>
<organism evidence="10 11">
    <name type="scientific">Xylaria multiplex</name>
    <dbReference type="NCBI Taxonomy" id="323545"/>
    <lineage>
        <taxon>Eukaryota</taxon>
        <taxon>Fungi</taxon>
        <taxon>Dikarya</taxon>
        <taxon>Ascomycota</taxon>
        <taxon>Pezizomycotina</taxon>
        <taxon>Sordariomycetes</taxon>
        <taxon>Xylariomycetidae</taxon>
        <taxon>Xylariales</taxon>
        <taxon>Xylariaceae</taxon>
        <taxon>Xylaria</taxon>
    </lineage>
</organism>
<dbReference type="AlphaFoldDB" id="A0A7C8MS65"/>
<name>A0A7C8MS65_9PEZI</name>
<evidence type="ECO:0008006" key="12">
    <source>
        <dbReference type="Google" id="ProtNLM"/>
    </source>
</evidence>
<keyword evidence="3" id="KW-0479">Metal-binding</keyword>
<evidence type="ECO:0000256" key="3">
    <source>
        <dbReference type="ARBA" id="ARBA00022723"/>
    </source>
</evidence>
<dbReference type="InterPro" id="IPR007535">
    <property type="entry name" value="Catechol_dOase_N"/>
</dbReference>
<evidence type="ECO:0000313" key="10">
    <source>
        <dbReference type="EMBL" id="KAF2964254.1"/>
    </source>
</evidence>
<dbReference type="GO" id="GO:0018576">
    <property type="term" value="F:catechol 1,2-dioxygenase activity"/>
    <property type="evidence" value="ECO:0007669"/>
    <property type="project" value="InterPro"/>
</dbReference>
<keyword evidence="6" id="KW-0408">Iron</keyword>
<comment type="similarity">
    <text evidence="2">Belongs to the intradiol ring-cleavage dioxygenase family.</text>
</comment>
<dbReference type="Gene3D" id="2.60.130.10">
    <property type="entry name" value="Aromatic compound dioxygenase"/>
    <property type="match status" value="1"/>
</dbReference>
<dbReference type="PANTHER" id="PTHR33711">
    <property type="entry name" value="DIOXYGENASE, PUTATIVE (AFU_ORTHOLOGUE AFUA_2G02910)-RELATED"/>
    <property type="match status" value="1"/>
</dbReference>
<evidence type="ECO:0000256" key="1">
    <source>
        <dbReference type="ARBA" id="ARBA00001965"/>
    </source>
</evidence>
<evidence type="ECO:0000259" key="9">
    <source>
        <dbReference type="Pfam" id="PF04444"/>
    </source>
</evidence>
<dbReference type="Gene3D" id="2.130.10.10">
    <property type="entry name" value="YVTN repeat-like/Quinoprotein amine dehydrogenase"/>
    <property type="match status" value="1"/>
</dbReference>
<accession>A0A7C8MS65</accession>
<dbReference type="GO" id="GO:0008199">
    <property type="term" value="F:ferric iron binding"/>
    <property type="evidence" value="ECO:0007669"/>
    <property type="project" value="InterPro"/>
</dbReference>
<feature type="domain" description="Catechol dioxygenase N-terminal" evidence="9">
    <location>
        <begin position="26"/>
        <end position="93"/>
    </location>
</feature>
<dbReference type="SUPFAM" id="SSF49482">
    <property type="entry name" value="Aromatic compound dioxygenase"/>
    <property type="match status" value="1"/>
</dbReference>
<evidence type="ECO:0000256" key="2">
    <source>
        <dbReference type="ARBA" id="ARBA00007825"/>
    </source>
</evidence>
<dbReference type="EMBL" id="WUBL01000159">
    <property type="protein sequence ID" value="KAF2964254.1"/>
    <property type="molecule type" value="Genomic_DNA"/>
</dbReference>
<keyword evidence="11" id="KW-1185">Reference proteome</keyword>
<comment type="cofactor">
    <cofactor evidence="1">
        <name>Fe(3+)</name>
        <dbReference type="ChEBI" id="CHEBI:29034"/>
    </cofactor>
</comment>
<dbReference type="InParanoid" id="A0A7C8MS65"/>
<keyword evidence="7" id="KW-1133">Transmembrane helix</keyword>
<dbReference type="InterPro" id="IPR015943">
    <property type="entry name" value="WD40/YVTN_repeat-like_dom_sf"/>
</dbReference>
<gene>
    <name evidence="10" type="ORF">GQX73_g9308</name>
</gene>
<dbReference type="PANTHER" id="PTHR33711:SF7">
    <property type="entry name" value="INTRADIOL RING-CLEAVAGE DIOXYGENASES DOMAIN-CONTAINING PROTEIN-RELATED"/>
    <property type="match status" value="1"/>
</dbReference>
<protein>
    <recommendedName>
        <fullName evidence="12">Intradiol ring-cleavage dioxygenases domain-containing protein</fullName>
    </recommendedName>
</protein>
<evidence type="ECO:0000313" key="11">
    <source>
        <dbReference type="Proteomes" id="UP000481858"/>
    </source>
</evidence>
<reference evidence="10 11" key="1">
    <citation type="submission" date="2019-12" db="EMBL/GenBank/DDBJ databases">
        <title>Draft genome sequence of the ascomycete Xylaria multiplex DSM 110363.</title>
        <authorList>
            <person name="Buettner E."/>
            <person name="Kellner H."/>
        </authorList>
    </citation>
    <scope>NUCLEOTIDE SEQUENCE [LARGE SCALE GENOMIC DNA]</scope>
    <source>
        <strain evidence="10 11">DSM 110363</strain>
    </source>
</reference>
<keyword evidence="7" id="KW-0812">Transmembrane</keyword>
<evidence type="ECO:0000256" key="4">
    <source>
        <dbReference type="ARBA" id="ARBA00022964"/>
    </source>
</evidence>
<dbReference type="Pfam" id="PF00775">
    <property type="entry name" value="Dioxygenase_C"/>
    <property type="match status" value="1"/>
</dbReference>
<dbReference type="InterPro" id="IPR039390">
    <property type="entry name" value="1_2-HQD/HQD"/>
</dbReference>
<evidence type="ECO:0000259" key="8">
    <source>
        <dbReference type="Pfam" id="PF00775"/>
    </source>
</evidence>
<dbReference type="InterPro" id="IPR000627">
    <property type="entry name" value="Intradiol_dOase_C"/>
</dbReference>
<dbReference type="GO" id="GO:0009712">
    <property type="term" value="P:catechol-containing compound metabolic process"/>
    <property type="evidence" value="ECO:0007669"/>
    <property type="project" value="InterPro"/>
</dbReference>
<sequence>MHGKGEDSKYDFTDRVIAATGQTAHPRLKQIMPRLLCHLHDFAREVDLTVEEWMAGVEMINEAGRMSTDKRNETQLICDILGLESLVNEITSELLLRADGGNHATTPSTILGPFYRANAPVLANGSSIISASAQNSTWYHKAVPLRAHISGHVLSASTHKAISNAVVDVWVAGPDGLYEQQDPEQPDMNLRGRFRTDENGRYEMYALRPTAYPIPFDGPAGRLLKLLDRHPYRPAHIHFVVTADGHRALTTQVFDCEDKYTTDDAVFAAKEELLVQFKERKDDDKAKWELTYNFLLYPDHLVVAGGGGPGRNGVGNKITLLDTSDATQLTEVTELELSPNEDNVMSLVVVGLQKDKPTTTTVLAGVNSSPEDINKGQNKHLRALTISQPGKSAKTGGVKISEVARDALFVHKDKDTYQRILRLSPPHEGLTSSPRLGAAATGLSKHPQIALFDVPSTNSPRWKTRGRLDPRVEAMDLDVIQTGPDTYQLAYCDDHDVFTVEVSKAEISEPRCVYTIEPDEGEDVKASFKSLRYLTTGFLVTVVNNPKSRGVALHGLRLPKNDDENARLAIRAKLPSSVSKATSLAVRNLSPVALPSDKQGEAQFVIAVAGNDSSISLYTLEHKSAFDSDILSDLAPFQVLKSVHASSITNLAISTFAPPEGSKKSSSELCVKLASVSVGCSTIVHNIPIKQHVGKSASTSTDKLPKPIRYVVALKSRGESPALVITLISVVFLILILTGQVLLEAKDIGEPILGARRFLPTSWTVPLRKVPKVIEPVTEQKTIENLLSDVNAHHSQQMVIKHDDLGVIGPDGLPALHVDIHDEETHGPATSWENLEKKDQDLWKQRLKKSGHWMEDMGESIFKGVLFGEIGGAIGNIVGEAL</sequence>
<evidence type="ECO:0000256" key="5">
    <source>
        <dbReference type="ARBA" id="ARBA00023002"/>
    </source>
</evidence>
<dbReference type="Pfam" id="PF04444">
    <property type="entry name" value="Dioxygenase_N"/>
    <property type="match status" value="1"/>
</dbReference>
<feature type="transmembrane region" description="Helical" evidence="7">
    <location>
        <begin position="722"/>
        <end position="743"/>
    </location>
</feature>
<evidence type="ECO:0000256" key="7">
    <source>
        <dbReference type="SAM" id="Phobius"/>
    </source>
</evidence>
<dbReference type="CDD" id="cd03461">
    <property type="entry name" value="1_2-HQD"/>
    <property type="match status" value="1"/>
</dbReference>
<feature type="domain" description="Intradiol ring-cleavage dioxygenases" evidence="8">
    <location>
        <begin position="147"/>
        <end position="297"/>
    </location>
</feature>
<keyword evidence="7" id="KW-0472">Membrane</keyword>
<keyword evidence="5" id="KW-0560">Oxidoreductase</keyword>
<comment type="caution">
    <text evidence="10">The sequence shown here is derived from an EMBL/GenBank/DDBJ whole genome shotgun (WGS) entry which is preliminary data.</text>
</comment>
<keyword evidence="4" id="KW-0223">Dioxygenase</keyword>
<dbReference type="InterPro" id="IPR015889">
    <property type="entry name" value="Intradiol_dOase_core"/>
</dbReference>
<dbReference type="Proteomes" id="UP000481858">
    <property type="component" value="Unassembled WGS sequence"/>
</dbReference>